<proteinExistence type="inferred from homology"/>
<dbReference type="SMART" id="SM01380">
    <property type="entry name" value="Ribosomal_L31e"/>
    <property type="match status" value="1"/>
</dbReference>
<dbReference type="AlphaFoldDB" id="A0AAE0GP86"/>
<dbReference type="HAMAP" id="MF_00410">
    <property type="entry name" value="Ribosomal_eL31"/>
    <property type="match status" value="1"/>
</dbReference>
<dbReference type="FunFam" id="3.10.440.10:FF:000001">
    <property type="entry name" value="60S ribosomal protein L31"/>
    <property type="match status" value="1"/>
</dbReference>
<dbReference type="SUPFAM" id="SSF54575">
    <property type="entry name" value="Ribosomal protein L31e"/>
    <property type="match status" value="1"/>
</dbReference>
<evidence type="ECO:0000313" key="4">
    <source>
        <dbReference type="EMBL" id="KAK3235959.1"/>
    </source>
</evidence>
<dbReference type="InterPro" id="IPR023621">
    <property type="entry name" value="Ribosomal_eL31_dom_sf"/>
</dbReference>
<accession>A0AAE0GP86</accession>
<dbReference type="GO" id="GO:0022625">
    <property type="term" value="C:cytosolic large ribosomal subunit"/>
    <property type="evidence" value="ECO:0007669"/>
    <property type="project" value="TreeGrafter"/>
</dbReference>
<evidence type="ECO:0000313" key="6">
    <source>
        <dbReference type="EMBL" id="KAK3281513.1"/>
    </source>
</evidence>
<evidence type="ECO:0000313" key="5">
    <source>
        <dbReference type="EMBL" id="KAK3246791.1"/>
    </source>
</evidence>
<evidence type="ECO:0000256" key="2">
    <source>
        <dbReference type="ARBA" id="ARBA00022980"/>
    </source>
</evidence>
<name>A0AAE0GP86_9CHLO</name>
<dbReference type="Pfam" id="PF01198">
    <property type="entry name" value="Ribosomal_L31e"/>
    <property type="match status" value="1"/>
</dbReference>
<comment type="similarity">
    <text evidence="1">Belongs to the eukaryotic ribosomal protein eL31 family.</text>
</comment>
<reference evidence="6" key="2">
    <citation type="submission" date="2023-06" db="EMBL/GenBank/DDBJ databases">
        <title>Long-read-based genome assembly of the green algal bacterivore Cymbomonas tetramitiformis.</title>
        <authorList>
            <person name="Gyaltshen Y."/>
            <person name="Rozenberg A."/>
            <person name="Paasch A."/>
            <person name="Burns J.A."/>
            <person name="Warring S."/>
            <person name="Larson R."/>
            <person name="Maurer-Alcala X."/>
            <person name="Dacks J."/>
            <person name="Kim E."/>
        </authorList>
    </citation>
    <scope>NUCLEOTIDE SEQUENCE</scope>
    <source>
        <strain evidence="6">PLY_AMNH</strain>
    </source>
</reference>
<evidence type="ECO:0000256" key="3">
    <source>
        <dbReference type="ARBA" id="ARBA00023274"/>
    </source>
</evidence>
<sequence>MAPPQKSRTKDVVSREYTLNLHKMLHKINFKKRAPRAVSEVKKFAAKVMKTEDVRIDVKLNKHIWSKGIRNVPNRIRVKVSRKRNDDEDAKEELYSYVTVADIPKGIFSGVGTKVVED</sequence>
<dbReference type="EMBL" id="LGRX02035187">
    <property type="protein sequence ID" value="KAK3235959.1"/>
    <property type="molecule type" value="Genomic_DNA"/>
</dbReference>
<dbReference type="Gene3D" id="3.10.440.10">
    <property type="match status" value="1"/>
</dbReference>
<keyword evidence="2 6" id="KW-0689">Ribosomal protein</keyword>
<keyword evidence="7" id="KW-1185">Reference proteome</keyword>
<dbReference type="EMBL" id="LGRX02003816">
    <property type="protein sequence ID" value="KAK3281513.1"/>
    <property type="molecule type" value="Genomic_DNA"/>
</dbReference>
<reference evidence="6 7" key="1">
    <citation type="journal article" date="2015" name="Genome Biol. Evol.">
        <title>Comparative Genomics of a Bacterivorous Green Alga Reveals Evolutionary Causalities and Consequences of Phago-Mixotrophic Mode of Nutrition.</title>
        <authorList>
            <person name="Burns J.A."/>
            <person name="Paasch A."/>
            <person name="Narechania A."/>
            <person name="Kim E."/>
        </authorList>
    </citation>
    <scope>NUCLEOTIDE SEQUENCE [LARGE SCALE GENOMIC DNA]</scope>
    <source>
        <strain evidence="6">PLY_AMNH</strain>
    </source>
</reference>
<comment type="caution">
    <text evidence="6">The sequence shown here is derived from an EMBL/GenBank/DDBJ whole genome shotgun (WGS) entry which is preliminary data.</text>
</comment>
<dbReference type="NCBIfam" id="NF002258">
    <property type="entry name" value="PRK01192.1-1"/>
    <property type="match status" value="1"/>
</dbReference>
<organism evidence="6 7">
    <name type="scientific">Cymbomonas tetramitiformis</name>
    <dbReference type="NCBI Taxonomy" id="36881"/>
    <lineage>
        <taxon>Eukaryota</taxon>
        <taxon>Viridiplantae</taxon>
        <taxon>Chlorophyta</taxon>
        <taxon>Pyramimonadophyceae</taxon>
        <taxon>Pyramimonadales</taxon>
        <taxon>Pyramimonadaceae</taxon>
        <taxon>Cymbomonas</taxon>
    </lineage>
</organism>
<gene>
    <name evidence="6" type="ORF">CYMTET_10701</name>
    <name evidence="5" type="ORF">CYMTET_43684</name>
    <name evidence="4" type="ORF">CYMTET_53873</name>
</gene>
<dbReference type="PANTHER" id="PTHR10956:SF0">
    <property type="entry name" value="60S RIBOSOMAL PROTEIN L31"/>
    <property type="match status" value="1"/>
</dbReference>
<dbReference type="Proteomes" id="UP001190700">
    <property type="component" value="Unassembled WGS sequence"/>
</dbReference>
<dbReference type="PROSITE" id="PS01144">
    <property type="entry name" value="RIBOSOMAL_L31E"/>
    <property type="match status" value="1"/>
</dbReference>
<evidence type="ECO:0000256" key="1">
    <source>
        <dbReference type="ARBA" id="ARBA00010808"/>
    </source>
</evidence>
<keyword evidence="3" id="KW-0687">Ribonucleoprotein</keyword>
<dbReference type="InterPro" id="IPR000054">
    <property type="entry name" value="Ribosomal_eL31"/>
</dbReference>
<dbReference type="InterPro" id="IPR020052">
    <property type="entry name" value="Ribosomal_eL31_CS"/>
</dbReference>
<dbReference type="EMBL" id="LGRX02029467">
    <property type="protein sequence ID" value="KAK3246791.1"/>
    <property type="molecule type" value="Genomic_DNA"/>
</dbReference>
<dbReference type="CDD" id="cd00463">
    <property type="entry name" value="Ribosomal_L31e"/>
    <property type="match status" value="1"/>
</dbReference>
<dbReference type="GO" id="GO:0003735">
    <property type="term" value="F:structural constituent of ribosome"/>
    <property type="evidence" value="ECO:0007669"/>
    <property type="project" value="InterPro"/>
</dbReference>
<evidence type="ECO:0000313" key="7">
    <source>
        <dbReference type="Proteomes" id="UP001190700"/>
    </source>
</evidence>
<dbReference type="GO" id="GO:0002181">
    <property type="term" value="P:cytoplasmic translation"/>
    <property type="evidence" value="ECO:0007669"/>
    <property type="project" value="TreeGrafter"/>
</dbReference>
<dbReference type="PANTHER" id="PTHR10956">
    <property type="entry name" value="60S RIBOSOMAL PROTEIN L31"/>
    <property type="match status" value="1"/>
</dbReference>
<protein>
    <submittedName>
        <fullName evidence="6">60S ribosomal protein L31</fullName>
    </submittedName>
</protein>